<dbReference type="EMBL" id="JBHTMB010000309">
    <property type="protein sequence ID" value="MFD1237762.1"/>
    <property type="molecule type" value="Genomic_DNA"/>
</dbReference>
<dbReference type="RefSeq" id="WP_346089966.1">
    <property type="nucleotide sequence ID" value="NZ_BAABKS010000005.1"/>
</dbReference>
<evidence type="ECO:0000256" key="2">
    <source>
        <dbReference type="ARBA" id="ARBA00022643"/>
    </source>
</evidence>
<keyword evidence="3" id="KW-0560">Oxidoreductase</keyword>
<dbReference type="Gene3D" id="3.20.20.30">
    <property type="entry name" value="Luciferase-like domain"/>
    <property type="match status" value="1"/>
</dbReference>
<dbReference type="SUPFAM" id="SSF51679">
    <property type="entry name" value="Bacterial luciferase-like"/>
    <property type="match status" value="1"/>
</dbReference>
<dbReference type="PANTHER" id="PTHR42847:SF4">
    <property type="entry name" value="ALKANESULFONATE MONOOXYGENASE-RELATED"/>
    <property type="match status" value="1"/>
</dbReference>
<dbReference type="InterPro" id="IPR050172">
    <property type="entry name" value="SsuD_RutA_monooxygenase"/>
</dbReference>
<sequence>MTADLRPPRVGCVVPNGGDLLLREPIAAVVDAVGEGGATGLWFADHLVVAEHASSVHPYSPSADDQVDRIRTVTTPWFEALTCCAAAAAISGPLWVGTAVLVLPQRRPIEVAKMAATIDRLTDGRFVLGLGAGWLREEFDALGYDFASRTDRLESGVATLRDAWTGTLTLGAGQCVHLHPAPVTRIPVLLGGNAPAALRRAADLGDGWLGIAMSWGPYLDALDEQLETLARLTKDRPGTPFTRTVRIVQHDRTDRDELLGMVEAIATRDVDEIVVEPPWTTPAHTATVLQEITDQIGAR</sequence>
<evidence type="ECO:0000256" key="1">
    <source>
        <dbReference type="ARBA" id="ARBA00022630"/>
    </source>
</evidence>
<evidence type="ECO:0000256" key="3">
    <source>
        <dbReference type="ARBA" id="ARBA00023002"/>
    </source>
</evidence>
<keyword evidence="1" id="KW-0285">Flavoprotein</keyword>
<evidence type="ECO:0000259" key="5">
    <source>
        <dbReference type="Pfam" id="PF00296"/>
    </source>
</evidence>
<feature type="domain" description="Luciferase-like" evidence="5">
    <location>
        <begin position="45"/>
        <end position="258"/>
    </location>
</feature>
<dbReference type="InterPro" id="IPR011251">
    <property type="entry name" value="Luciferase-like_dom"/>
</dbReference>
<keyword evidence="4" id="KW-0503">Monooxygenase</keyword>
<dbReference type="Proteomes" id="UP001597182">
    <property type="component" value="Unassembled WGS sequence"/>
</dbReference>
<reference evidence="7" key="1">
    <citation type="journal article" date="2019" name="Int. J. Syst. Evol. Microbiol.">
        <title>The Global Catalogue of Microorganisms (GCM) 10K type strain sequencing project: providing services to taxonomists for standard genome sequencing and annotation.</title>
        <authorList>
            <consortium name="The Broad Institute Genomics Platform"/>
            <consortium name="The Broad Institute Genome Sequencing Center for Infectious Disease"/>
            <person name="Wu L."/>
            <person name="Ma J."/>
        </authorList>
    </citation>
    <scope>NUCLEOTIDE SEQUENCE [LARGE SCALE GENOMIC DNA]</scope>
    <source>
        <strain evidence="7">CCUG 49018</strain>
    </source>
</reference>
<keyword evidence="2" id="KW-0288">FMN</keyword>
<dbReference type="Pfam" id="PF00296">
    <property type="entry name" value="Bac_luciferase"/>
    <property type="match status" value="1"/>
</dbReference>
<comment type="caution">
    <text evidence="6">The sequence shown here is derived from an EMBL/GenBank/DDBJ whole genome shotgun (WGS) entry which is preliminary data.</text>
</comment>
<gene>
    <name evidence="6" type="ORF">ACFQ34_31135</name>
</gene>
<accession>A0ABW3VR84</accession>
<evidence type="ECO:0000256" key="4">
    <source>
        <dbReference type="ARBA" id="ARBA00023033"/>
    </source>
</evidence>
<dbReference type="PANTHER" id="PTHR42847">
    <property type="entry name" value="ALKANESULFONATE MONOOXYGENASE"/>
    <property type="match status" value="1"/>
</dbReference>
<proteinExistence type="predicted"/>
<evidence type="ECO:0000313" key="6">
    <source>
        <dbReference type="EMBL" id="MFD1237762.1"/>
    </source>
</evidence>
<keyword evidence="7" id="KW-1185">Reference proteome</keyword>
<protein>
    <submittedName>
        <fullName evidence="6">LLM class flavin-dependent oxidoreductase</fullName>
    </submittedName>
</protein>
<organism evidence="6 7">
    <name type="scientific">Pseudonocardia benzenivorans</name>
    <dbReference type="NCBI Taxonomy" id="228005"/>
    <lineage>
        <taxon>Bacteria</taxon>
        <taxon>Bacillati</taxon>
        <taxon>Actinomycetota</taxon>
        <taxon>Actinomycetes</taxon>
        <taxon>Pseudonocardiales</taxon>
        <taxon>Pseudonocardiaceae</taxon>
        <taxon>Pseudonocardia</taxon>
    </lineage>
</organism>
<name>A0ABW3VR84_9PSEU</name>
<evidence type="ECO:0000313" key="7">
    <source>
        <dbReference type="Proteomes" id="UP001597182"/>
    </source>
</evidence>
<dbReference type="InterPro" id="IPR036661">
    <property type="entry name" value="Luciferase-like_sf"/>
</dbReference>